<dbReference type="Proteomes" id="UP000694388">
    <property type="component" value="Unplaced"/>
</dbReference>
<feature type="region of interest" description="Disordered" evidence="3">
    <location>
        <begin position="306"/>
        <end position="341"/>
    </location>
</feature>
<evidence type="ECO:0000313" key="6">
    <source>
        <dbReference type="Proteomes" id="UP000694388"/>
    </source>
</evidence>
<dbReference type="GO" id="GO:0005634">
    <property type="term" value="C:nucleus"/>
    <property type="evidence" value="ECO:0007669"/>
    <property type="project" value="TreeGrafter"/>
</dbReference>
<dbReference type="PANTHER" id="PTHR19303">
    <property type="entry name" value="TRANSPOSON"/>
    <property type="match status" value="1"/>
</dbReference>
<dbReference type="GeneTree" id="ENSGT00940000163295"/>
<keyword evidence="1" id="KW-0238">DNA-binding</keyword>
<keyword evidence="6" id="KW-1185">Reference proteome</keyword>
<dbReference type="Pfam" id="PF03221">
    <property type="entry name" value="HTH_Tnp_Tc5"/>
    <property type="match status" value="1"/>
</dbReference>
<feature type="domain" description="HTH CENPB-type" evidence="4">
    <location>
        <begin position="79"/>
        <end position="150"/>
    </location>
</feature>
<evidence type="ECO:0000313" key="5">
    <source>
        <dbReference type="Ensembl" id="ENSEBUP00000006697.1"/>
    </source>
</evidence>
<dbReference type="Ensembl" id="ENSEBUT00000007158.1">
    <property type="protein sequence ID" value="ENSEBUP00000006697.1"/>
    <property type="gene ID" value="ENSEBUG00000004413.1"/>
</dbReference>
<dbReference type="InterPro" id="IPR009057">
    <property type="entry name" value="Homeodomain-like_sf"/>
</dbReference>
<dbReference type="InterPro" id="IPR006600">
    <property type="entry name" value="HTH_CenpB_DNA-bd_dom"/>
</dbReference>
<dbReference type="InterPro" id="IPR050863">
    <property type="entry name" value="CenT-Element_Derived"/>
</dbReference>
<organism evidence="5 6">
    <name type="scientific">Eptatretus burgeri</name>
    <name type="common">Inshore hagfish</name>
    <dbReference type="NCBI Taxonomy" id="7764"/>
    <lineage>
        <taxon>Eukaryota</taxon>
        <taxon>Metazoa</taxon>
        <taxon>Chordata</taxon>
        <taxon>Craniata</taxon>
        <taxon>Vertebrata</taxon>
        <taxon>Cyclostomata</taxon>
        <taxon>Myxini</taxon>
        <taxon>Myxiniformes</taxon>
        <taxon>Myxinidae</taxon>
        <taxon>Eptatretinae</taxon>
        <taxon>Eptatretus</taxon>
    </lineage>
</organism>
<reference evidence="5" key="1">
    <citation type="submission" date="2025-08" db="UniProtKB">
        <authorList>
            <consortium name="Ensembl"/>
        </authorList>
    </citation>
    <scope>IDENTIFICATION</scope>
</reference>
<accession>A0A8C4PYY4</accession>
<proteinExistence type="predicted"/>
<dbReference type="PROSITE" id="PS51253">
    <property type="entry name" value="HTH_CENPB"/>
    <property type="match status" value="1"/>
</dbReference>
<reference evidence="5" key="2">
    <citation type="submission" date="2025-09" db="UniProtKB">
        <authorList>
            <consortium name="Ensembl"/>
        </authorList>
    </citation>
    <scope>IDENTIFICATION</scope>
</reference>
<evidence type="ECO:0000256" key="2">
    <source>
        <dbReference type="ARBA" id="ARBA00023242"/>
    </source>
</evidence>
<sequence>MPREAKKSVAGSSQRGIPNTSITLADKFDILKKMEEGVSVRSIMAEYNMGKSTVYNLKNDRAKLHKFQRESSEGIAEKRTRLLFADKYKDIEQATLRWYKQRRGAGVPIRGIEIKNAAKRFADLFDIAHFRASSGWLFRFERRHGLVYKRIMGTNMADEPMGPLGQNPLDHQAYLIRNAINMRIRDRCRLVKTLDWARARGCLAPVPTWLEIQGLMEESLQAAVTGLGIKILGTLCAGAKSTATKVRLRFLAARKFTDTMYAELCLYMDSCLARLGSERTIAPGHGNDAKEMEAPGGGPSGGMRIMRDDEDSGAPKAKRRGFEDGGCGPPRKKVKKTKMEQATSVMGDLVMDTMEALEERYQAGEEKRAWEEREFELRLHREAHDAQLLVLKEMRSAQTDFLQQLLLFSRTTSRTHMAQPKHTRTPLTTTRTTMKRAIN</sequence>
<dbReference type="AlphaFoldDB" id="A0A8C4PYY4"/>
<dbReference type="InterPro" id="IPR007889">
    <property type="entry name" value="HTH_Psq"/>
</dbReference>
<feature type="region of interest" description="Disordered" evidence="3">
    <location>
        <begin position="414"/>
        <end position="439"/>
    </location>
</feature>
<evidence type="ECO:0000256" key="1">
    <source>
        <dbReference type="ARBA" id="ARBA00023125"/>
    </source>
</evidence>
<dbReference type="SMART" id="SM00674">
    <property type="entry name" value="CENPB"/>
    <property type="match status" value="1"/>
</dbReference>
<keyword evidence="2" id="KW-0539">Nucleus</keyword>
<dbReference type="Pfam" id="PF04218">
    <property type="entry name" value="CENP-B_N"/>
    <property type="match status" value="1"/>
</dbReference>
<protein>
    <recommendedName>
        <fullName evidence="4">HTH CENPB-type domain-containing protein</fullName>
    </recommendedName>
</protein>
<dbReference type="Gene3D" id="1.10.10.60">
    <property type="entry name" value="Homeodomain-like"/>
    <property type="match status" value="1"/>
</dbReference>
<evidence type="ECO:0000259" key="4">
    <source>
        <dbReference type="PROSITE" id="PS51253"/>
    </source>
</evidence>
<evidence type="ECO:0000256" key="3">
    <source>
        <dbReference type="SAM" id="MobiDB-lite"/>
    </source>
</evidence>
<dbReference type="GO" id="GO:0003677">
    <property type="term" value="F:DNA binding"/>
    <property type="evidence" value="ECO:0007669"/>
    <property type="project" value="UniProtKB-KW"/>
</dbReference>
<dbReference type="PANTHER" id="PTHR19303:SF73">
    <property type="entry name" value="PROTEIN PDC2"/>
    <property type="match status" value="1"/>
</dbReference>
<name>A0A8C4PYY4_EPTBU</name>
<dbReference type="SUPFAM" id="SSF46689">
    <property type="entry name" value="Homeodomain-like"/>
    <property type="match status" value="2"/>
</dbReference>